<proteinExistence type="predicted"/>
<name>A0A059FJC4_9PROT</name>
<dbReference type="STRING" id="1280950.HJO_12736"/>
<dbReference type="Proteomes" id="UP000025171">
    <property type="component" value="Unassembled WGS sequence"/>
</dbReference>
<evidence type="ECO:0000313" key="1">
    <source>
        <dbReference type="EMBL" id="KCZ90717.1"/>
    </source>
</evidence>
<reference evidence="1 2" key="1">
    <citation type="journal article" date="2014" name="Antonie Van Leeuwenhoek">
        <title>Hyphomonas beringensis sp. nov. and Hyphomonas chukchiensis sp. nov., isolated from surface seawater of the Bering Sea and Chukchi Sea.</title>
        <authorList>
            <person name="Li C."/>
            <person name="Lai Q."/>
            <person name="Li G."/>
            <person name="Dong C."/>
            <person name="Wang J."/>
            <person name="Liao Y."/>
            <person name="Shao Z."/>
        </authorList>
    </citation>
    <scope>NUCLEOTIDE SEQUENCE [LARGE SCALE GENOMIC DNA]</scope>
    <source>
        <strain evidence="1 2">MHS-2</strain>
    </source>
</reference>
<dbReference type="RefSeq" id="WP_035617429.1">
    <property type="nucleotide sequence ID" value="NZ_ARYK01000006.1"/>
</dbReference>
<evidence type="ECO:0000313" key="2">
    <source>
        <dbReference type="Proteomes" id="UP000025171"/>
    </source>
</evidence>
<comment type="caution">
    <text evidence="1">The sequence shown here is derived from an EMBL/GenBank/DDBJ whole genome shotgun (WGS) entry which is preliminary data.</text>
</comment>
<dbReference type="PATRIC" id="fig|1280950.3.peg.2551"/>
<organism evidence="1 2">
    <name type="scientific">Hyphomonas johnsonii MHS-2</name>
    <dbReference type="NCBI Taxonomy" id="1280950"/>
    <lineage>
        <taxon>Bacteria</taxon>
        <taxon>Pseudomonadati</taxon>
        <taxon>Pseudomonadota</taxon>
        <taxon>Alphaproteobacteria</taxon>
        <taxon>Hyphomonadales</taxon>
        <taxon>Hyphomonadaceae</taxon>
        <taxon>Hyphomonas</taxon>
    </lineage>
</organism>
<dbReference type="AlphaFoldDB" id="A0A059FJC4"/>
<dbReference type="eggNOG" id="COG2128">
    <property type="taxonomic scope" value="Bacteria"/>
</dbReference>
<sequence length="180" mass="19115">MIRWFLNRQARAFGRRYDYDTAYMHDVINAAPKAGMRMAAFPYATGFRGPPEAGEVVAGAMLASTLDGDCGPCAQLVVDMVTQAGGDPGKLRLCAEGMDAEAGDVGMGFRFAKAAISGDPLADDLRAEIEARFGKEAVIAAAFAAATGRWYPVFKRGLGHGAACTRLRFGDRSVNVLTVS</sequence>
<accession>A0A059FJC4</accession>
<gene>
    <name evidence="1" type="ORF">HJO_12736</name>
</gene>
<keyword evidence="2" id="KW-1185">Reference proteome</keyword>
<dbReference type="EMBL" id="ARYK01000006">
    <property type="protein sequence ID" value="KCZ90717.1"/>
    <property type="molecule type" value="Genomic_DNA"/>
</dbReference>
<protein>
    <submittedName>
        <fullName evidence="1">Uncharacterized protein</fullName>
    </submittedName>
</protein>